<dbReference type="KEGG" id="dfa:DFA_02689"/>
<dbReference type="GeneID" id="14870918"/>
<dbReference type="AlphaFoldDB" id="F4Q035"/>
<gene>
    <name evidence="1" type="ORF">DFA_02689</name>
</gene>
<dbReference type="Proteomes" id="UP000007797">
    <property type="component" value="Unassembled WGS sequence"/>
</dbReference>
<accession>F4Q035</accession>
<evidence type="ECO:0000313" key="1">
    <source>
        <dbReference type="EMBL" id="EGG18949.1"/>
    </source>
</evidence>
<evidence type="ECO:0000313" key="2">
    <source>
        <dbReference type="Proteomes" id="UP000007797"/>
    </source>
</evidence>
<proteinExistence type="predicted"/>
<name>F4Q035_CACFS</name>
<reference evidence="2" key="1">
    <citation type="journal article" date="2011" name="Genome Res.">
        <title>Phylogeny-wide analysis of social amoeba genomes highlights ancient origins for complex intercellular communication.</title>
        <authorList>
            <person name="Heidel A.J."/>
            <person name="Lawal H.M."/>
            <person name="Felder M."/>
            <person name="Schilde C."/>
            <person name="Helps N.R."/>
            <person name="Tunggal B."/>
            <person name="Rivero F."/>
            <person name="John U."/>
            <person name="Schleicher M."/>
            <person name="Eichinger L."/>
            <person name="Platzer M."/>
            <person name="Noegel A.A."/>
            <person name="Schaap P."/>
            <person name="Gloeckner G."/>
        </authorList>
    </citation>
    <scope>NUCLEOTIDE SEQUENCE [LARGE SCALE GENOMIC DNA]</scope>
    <source>
        <strain evidence="2">SH3</strain>
    </source>
</reference>
<dbReference type="EMBL" id="GL883017">
    <property type="protein sequence ID" value="EGG18949.1"/>
    <property type="molecule type" value="Genomic_DNA"/>
</dbReference>
<dbReference type="RefSeq" id="XP_004357411.1">
    <property type="nucleotide sequence ID" value="XM_004357355.1"/>
</dbReference>
<organism evidence="1 2">
    <name type="scientific">Cavenderia fasciculata</name>
    <name type="common">Slime mold</name>
    <name type="synonym">Dictyostelium fasciculatum</name>
    <dbReference type="NCBI Taxonomy" id="261658"/>
    <lineage>
        <taxon>Eukaryota</taxon>
        <taxon>Amoebozoa</taxon>
        <taxon>Evosea</taxon>
        <taxon>Eumycetozoa</taxon>
        <taxon>Dictyostelia</taxon>
        <taxon>Acytosteliales</taxon>
        <taxon>Cavenderiaceae</taxon>
        <taxon>Cavenderia</taxon>
    </lineage>
</organism>
<sequence>MRKSLGAFEKISPSNTSKCEECIQEPRRKEVIEIVQSLKKSGVILNSQPNIDNIIVPRIKESTIKSTTIAIIDTRPPEVDIILKNEKNQPCTHSMTCSEIHKLNNGTTNCICAIFHSPTAKDAISNGLKGLISSKIIIMDDQQFQQGVDSLRGLKLDEIAANWEIQVKCSCGESFTLYYCNFRIFEKLKKLFDGCKCRQDTTSSPSWRNTFLDNIKFLQSIGVESNVVEIENRLKKSKSQFEFNSLEPSINIKYKNISNYIGNSELYTEKRFTKFLNGLHQWLDCMEKGKDNQTIRKTKELIEMGVVSSSCLNQVINDSSKKKITLILDACLREITMVLGKQPINEVILKLVCDECSPSDLVLNGFQNYIRTKKGISTNEIQAIERIVKSNHPFEELILIDGRTIYGKTFANNH</sequence>
<protein>
    <submittedName>
        <fullName evidence="1">Uncharacterized protein</fullName>
    </submittedName>
</protein>
<keyword evidence="2" id="KW-1185">Reference proteome</keyword>